<comment type="catalytic activity">
    <reaction evidence="5">
        <text>a 3-(all-trans-polyprenyl)benzene-1,2-diol + S-adenosyl-L-methionine = a 2-methoxy-6-(all-trans-polyprenyl)phenol + S-adenosyl-L-homocysteine + H(+)</text>
        <dbReference type="Rhea" id="RHEA:31411"/>
        <dbReference type="Rhea" id="RHEA-COMP:9550"/>
        <dbReference type="Rhea" id="RHEA-COMP:9551"/>
        <dbReference type="ChEBI" id="CHEBI:15378"/>
        <dbReference type="ChEBI" id="CHEBI:57856"/>
        <dbReference type="ChEBI" id="CHEBI:59789"/>
        <dbReference type="ChEBI" id="CHEBI:62729"/>
        <dbReference type="ChEBI" id="CHEBI:62731"/>
        <dbReference type="EC" id="2.1.1.222"/>
    </reaction>
</comment>
<dbReference type="AlphaFoldDB" id="A0A7W9CVT1"/>
<feature type="binding site" evidence="5">
    <location>
        <position position="134"/>
    </location>
    <ligand>
        <name>S-adenosyl-L-methionine</name>
        <dbReference type="ChEBI" id="CHEBI:59789"/>
    </ligand>
</feature>
<dbReference type="GO" id="GO:0061542">
    <property type="term" value="F:3-demethylubiquinol 3-O-methyltransferase activity"/>
    <property type="evidence" value="ECO:0007669"/>
    <property type="project" value="UniProtKB-UniRule"/>
</dbReference>
<dbReference type="UniPathway" id="UPA00232"/>
<dbReference type="EC" id="2.1.1.64" evidence="5"/>
<proteinExistence type="inferred from homology"/>
<evidence type="ECO:0000313" key="7">
    <source>
        <dbReference type="Proteomes" id="UP000523821"/>
    </source>
</evidence>
<name>A0A7W9CVT1_9HYPH</name>
<dbReference type="HAMAP" id="MF_00472">
    <property type="entry name" value="UbiG"/>
    <property type="match status" value="1"/>
</dbReference>
<dbReference type="InterPro" id="IPR010233">
    <property type="entry name" value="UbiG_MeTrfase"/>
</dbReference>
<dbReference type="NCBIfam" id="TIGR01983">
    <property type="entry name" value="UbiG"/>
    <property type="match status" value="1"/>
</dbReference>
<dbReference type="Gene3D" id="3.40.50.150">
    <property type="entry name" value="Vaccinia Virus protein VP39"/>
    <property type="match status" value="1"/>
</dbReference>
<comment type="catalytic activity">
    <reaction evidence="5">
        <text>a 3-demethylubiquinol + S-adenosyl-L-methionine = a ubiquinol + S-adenosyl-L-homocysteine + H(+)</text>
        <dbReference type="Rhea" id="RHEA:44380"/>
        <dbReference type="Rhea" id="RHEA-COMP:9566"/>
        <dbReference type="Rhea" id="RHEA-COMP:10914"/>
        <dbReference type="ChEBI" id="CHEBI:15378"/>
        <dbReference type="ChEBI" id="CHEBI:17976"/>
        <dbReference type="ChEBI" id="CHEBI:57856"/>
        <dbReference type="ChEBI" id="CHEBI:59789"/>
        <dbReference type="ChEBI" id="CHEBI:84422"/>
        <dbReference type="EC" id="2.1.1.64"/>
    </reaction>
</comment>
<sequence length="245" mass="25712">MAEQTTVDAAEIAHFSAMAADWWNPDGKFAPLHRLGPLRLGFIKEEVATVFGRSATAADALEGLRVLDIGCGGGLVAEPLTRMGATVVGADASPENIGIARAHAAESGLSIDYRATTAEALAAEGERFDVVLALEIVEHVADVPLFVSACGALVKPGGLAVFSTINRTTKAYLLAILGAERVLRWLPPGTHSYDKLVRPAELAAAMASAGLTPRAETGVVFDPLRSAWKRSADMDVNYMMAAVKG</sequence>
<evidence type="ECO:0000256" key="2">
    <source>
        <dbReference type="ARBA" id="ARBA00022679"/>
    </source>
</evidence>
<organism evidence="6 7">
    <name type="scientific">Prosthecomicrobium pneumaticum</name>
    <dbReference type="NCBI Taxonomy" id="81895"/>
    <lineage>
        <taxon>Bacteria</taxon>
        <taxon>Pseudomonadati</taxon>
        <taxon>Pseudomonadota</taxon>
        <taxon>Alphaproteobacteria</taxon>
        <taxon>Hyphomicrobiales</taxon>
        <taxon>Kaistiaceae</taxon>
        <taxon>Prosthecomicrobium</taxon>
    </lineage>
</organism>
<dbReference type="EC" id="2.1.1.222" evidence="5"/>
<evidence type="ECO:0000256" key="1">
    <source>
        <dbReference type="ARBA" id="ARBA00022603"/>
    </source>
</evidence>
<dbReference type="RefSeq" id="WP_183854335.1">
    <property type="nucleotide sequence ID" value="NZ_JACHOO010000003.1"/>
</dbReference>
<reference evidence="6 7" key="1">
    <citation type="submission" date="2020-08" db="EMBL/GenBank/DDBJ databases">
        <title>Genomic Encyclopedia of Type Strains, Phase IV (KMG-IV): sequencing the most valuable type-strain genomes for metagenomic binning, comparative biology and taxonomic classification.</title>
        <authorList>
            <person name="Goeker M."/>
        </authorList>
    </citation>
    <scope>NUCLEOTIDE SEQUENCE [LARGE SCALE GENOMIC DNA]</scope>
    <source>
        <strain evidence="6 7">DSM 16268</strain>
    </source>
</reference>
<keyword evidence="4 5" id="KW-0949">S-adenosyl-L-methionine</keyword>
<dbReference type="Pfam" id="PF13489">
    <property type="entry name" value="Methyltransf_23"/>
    <property type="match status" value="1"/>
</dbReference>
<feature type="binding site" evidence="5">
    <location>
        <position position="91"/>
    </location>
    <ligand>
        <name>S-adenosyl-L-methionine</name>
        <dbReference type="ChEBI" id="CHEBI:59789"/>
    </ligand>
</feature>
<comment type="caution">
    <text evidence="6">The sequence shown here is derived from an EMBL/GenBank/DDBJ whole genome shotgun (WGS) entry which is preliminary data.</text>
</comment>
<dbReference type="PANTHER" id="PTHR43464">
    <property type="entry name" value="METHYLTRANSFERASE"/>
    <property type="match status" value="1"/>
</dbReference>
<evidence type="ECO:0000256" key="5">
    <source>
        <dbReference type="HAMAP-Rule" id="MF_00472"/>
    </source>
</evidence>
<dbReference type="GO" id="GO:0032259">
    <property type="term" value="P:methylation"/>
    <property type="evidence" value="ECO:0007669"/>
    <property type="project" value="UniProtKB-KW"/>
</dbReference>
<dbReference type="PANTHER" id="PTHR43464:SF19">
    <property type="entry name" value="UBIQUINONE BIOSYNTHESIS O-METHYLTRANSFERASE, MITOCHONDRIAL"/>
    <property type="match status" value="1"/>
</dbReference>
<keyword evidence="6" id="KW-0830">Ubiquinone</keyword>
<dbReference type="SUPFAM" id="SSF53335">
    <property type="entry name" value="S-adenosyl-L-methionine-dependent methyltransferases"/>
    <property type="match status" value="1"/>
</dbReference>
<comment type="pathway">
    <text evidence="5">Cofactor biosynthesis; ubiquinone biosynthesis.</text>
</comment>
<feature type="binding site" evidence="5">
    <location>
        <position position="70"/>
    </location>
    <ligand>
        <name>S-adenosyl-L-methionine</name>
        <dbReference type="ChEBI" id="CHEBI:59789"/>
    </ligand>
</feature>
<evidence type="ECO:0000256" key="4">
    <source>
        <dbReference type="ARBA" id="ARBA00022691"/>
    </source>
</evidence>
<dbReference type="GO" id="GO:0010420">
    <property type="term" value="F:polyprenyldihydroxybenzoate methyltransferase activity"/>
    <property type="evidence" value="ECO:0007669"/>
    <property type="project" value="InterPro"/>
</dbReference>
<comment type="similarity">
    <text evidence="5">Belongs to the methyltransferase superfamily. UbiG/COQ3 family.</text>
</comment>
<feature type="binding site" evidence="5">
    <location>
        <position position="39"/>
    </location>
    <ligand>
        <name>S-adenosyl-L-methionine</name>
        <dbReference type="ChEBI" id="CHEBI:59789"/>
    </ligand>
</feature>
<comment type="function">
    <text evidence="5">O-methyltransferase that catalyzes the 2 O-methylation steps in the ubiquinone biosynthetic pathway.</text>
</comment>
<dbReference type="EMBL" id="JACHOO010000003">
    <property type="protein sequence ID" value="MBB5752491.1"/>
    <property type="molecule type" value="Genomic_DNA"/>
</dbReference>
<keyword evidence="2 5" id="KW-0808">Transferase</keyword>
<dbReference type="CDD" id="cd02440">
    <property type="entry name" value="AdoMet_MTases"/>
    <property type="match status" value="1"/>
</dbReference>
<dbReference type="InterPro" id="IPR029063">
    <property type="entry name" value="SAM-dependent_MTases_sf"/>
</dbReference>
<gene>
    <name evidence="5" type="primary">ubiG</name>
    <name evidence="6" type="ORF">GGQ63_001545</name>
</gene>
<evidence type="ECO:0000313" key="6">
    <source>
        <dbReference type="EMBL" id="MBB5752491.1"/>
    </source>
</evidence>
<dbReference type="Proteomes" id="UP000523821">
    <property type="component" value="Unassembled WGS sequence"/>
</dbReference>
<keyword evidence="7" id="KW-1185">Reference proteome</keyword>
<keyword evidence="3 5" id="KW-0831">Ubiquinone biosynthesis</keyword>
<evidence type="ECO:0000256" key="3">
    <source>
        <dbReference type="ARBA" id="ARBA00022688"/>
    </source>
</evidence>
<protein>
    <recommendedName>
        <fullName evidence="5">Ubiquinone biosynthesis O-methyltransferase</fullName>
    </recommendedName>
    <alternativeName>
        <fullName evidence="5">2-polyprenyl-6-hydroxyphenol methylase</fullName>
        <ecNumber evidence="5">2.1.1.222</ecNumber>
    </alternativeName>
    <alternativeName>
        <fullName evidence="5">3-demethylubiquinone 3-O-methyltransferase</fullName>
        <ecNumber evidence="5">2.1.1.64</ecNumber>
    </alternativeName>
</protein>
<keyword evidence="1 5" id="KW-0489">Methyltransferase</keyword>
<accession>A0A7W9CVT1</accession>
<dbReference type="GO" id="GO:0102208">
    <property type="term" value="F:2-polyprenyl-6-hydroxyphenol methylase activity"/>
    <property type="evidence" value="ECO:0007669"/>
    <property type="project" value="UniProtKB-EC"/>
</dbReference>